<reference evidence="4 5" key="1">
    <citation type="submission" date="2016-09" db="EMBL/GenBank/DDBJ databases">
        <title>Extensive genetic diversity and differential bi-allelic expression allows diatom success in the polar Southern Ocean.</title>
        <authorList>
            <consortium name="DOE Joint Genome Institute"/>
            <person name="Mock T."/>
            <person name="Otillar R.P."/>
            <person name="Strauss J."/>
            <person name="Dupont C."/>
            <person name="Frickenhaus S."/>
            <person name="Maumus F."/>
            <person name="Mcmullan M."/>
            <person name="Sanges R."/>
            <person name="Schmutz J."/>
            <person name="Toseland A."/>
            <person name="Valas R."/>
            <person name="Veluchamy A."/>
            <person name="Ward B.J."/>
            <person name="Allen A."/>
            <person name="Barry K."/>
            <person name="Falciatore A."/>
            <person name="Ferrante M."/>
            <person name="Fortunato A.E."/>
            <person name="Gloeckner G."/>
            <person name="Gruber A."/>
            <person name="Hipkin R."/>
            <person name="Janech M."/>
            <person name="Kroth P."/>
            <person name="Leese F."/>
            <person name="Lindquist E."/>
            <person name="Lyon B.R."/>
            <person name="Martin J."/>
            <person name="Mayer C."/>
            <person name="Parker M."/>
            <person name="Quesneville H."/>
            <person name="Raymond J."/>
            <person name="Uhlig C."/>
            <person name="Valentin K.U."/>
            <person name="Worden A.Z."/>
            <person name="Armbrust E.V."/>
            <person name="Bowler C."/>
            <person name="Green B."/>
            <person name="Moulton V."/>
            <person name="Van Oosterhout C."/>
            <person name="Grigoriev I."/>
        </authorList>
    </citation>
    <scope>NUCLEOTIDE SEQUENCE [LARGE SCALE GENOMIC DNA]</scope>
    <source>
        <strain evidence="4 5">CCMP1102</strain>
    </source>
</reference>
<keyword evidence="1" id="KW-0677">Repeat</keyword>
<dbReference type="Proteomes" id="UP000095751">
    <property type="component" value="Unassembled WGS sequence"/>
</dbReference>
<feature type="region of interest" description="Disordered" evidence="3">
    <location>
        <begin position="351"/>
        <end position="373"/>
    </location>
</feature>
<feature type="compositionally biased region" description="Low complexity" evidence="3">
    <location>
        <begin position="358"/>
        <end position="373"/>
    </location>
</feature>
<name>A0A1E7FG69_9STRA</name>
<evidence type="ECO:0000313" key="4">
    <source>
        <dbReference type="EMBL" id="OEU16783.1"/>
    </source>
</evidence>
<dbReference type="PANTHER" id="PTHR15081:SF1">
    <property type="entry name" value="NUCLEAR AUTOANTIGENIC SPERM PROTEIN"/>
    <property type="match status" value="1"/>
</dbReference>
<keyword evidence="2" id="KW-0802">TPR repeat</keyword>
<accession>A0A1E7FG69</accession>
<protein>
    <recommendedName>
        <fullName evidence="6">Tetratricopeptide SHNi-TPR domain-containing protein</fullName>
    </recommendedName>
</protein>
<sequence length="615" mass="65260">MAAQPVKTSPSNQKMHQGEDNTASSKNNQQALPQLKDPPTMMKEAPADVQQQQEAKEGNQAASAIAGTSTNTSTSTTGAGNNTPTIPTYFSSAMSEIYALAKQLLNAGNFEEALSLIEQGLKNTKTELRVRLSLTANTNGNENDEELERSIEFNGSVAPFHYLYGTTLLYSLEEAKEDGQDNGGMTVENNSSINSASAAAAAENNNTPMAQMLSSLSSDQGGGGGGTEQQQQQPDVDFAEDIQIAWENLDLARNIIQKMIGEGNVLSETDVAKLQLDLAQIYLREGDLERINGNYSPSIEDYTSCLEILLQHNNTKDENNIERNLDRKIADTQFNLGLTYLTSSSDLQKQLAGDDGNGNDTAAAGAAAAAPTPNNSANAAVLAKEHCEKGIQQHVECAKTFCRILATLFGVEPETILSEARQQVASKKSDTTTAASAPAGFKTTGLYDDDFKSGTTAAIASQTLNALRMTVATMVSSHPPSDTESTDYVVSDIQQMLDEIQETVDESERSQEGVFQAAQIRVNAQKQAAALSDASSGGAAAFASVTNEDTGVTTSIGFGPASTSSISINDANADTKTAAAKPMMVVKKKKKRKDVGDGEDSKLNATDDAKRTKTA</sequence>
<proteinExistence type="predicted"/>
<dbReference type="KEGG" id="fcy:FRACYDRAFT_261377"/>
<dbReference type="EMBL" id="KV784358">
    <property type="protein sequence ID" value="OEU16783.1"/>
    <property type="molecule type" value="Genomic_DNA"/>
</dbReference>
<dbReference type="GO" id="GO:0034080">
    <property type="term" value="P:CENP-A containing chromatin assembly"/>
    <property type="evidence" value="ECO:0007669"/>
    <property type="project" value="TreeGrafter"/>
</dbReference>
<feature type="region of interest" description="Disordered" evidence="3">
    <location>
        <begin position="582"/>
        <end position="615"/>
    </location>
</feature>
<keyword evidence="5" id="KW-1185">Reference proteome</keyword>
<dbReference type="GO" id="GO:0042393">
    <property type="term" value="F:histone binding"/>
    <property type="evidence" value="ECO:0007669"/>
    <property type="project" value="TreeGrafter"/>
</dbReference>
<evidence type="ECO:0008006" key="6">
    <source>
        <dbReference type="Google" id="ProtNLM"/>
    </source>
</evidence>
<gene>
    <name evidence="4" type="ORF">FRACYDRAFT_261377</name>
</gene>
<feature type="compositionally biased region" description="Polar residues" evidence="3">
    <location>
        <begin position="1"/>
        <end position="32"/>
    </location>
</feature>
<dbReference type="AlphaFoldDB" id="A0A1E7FG69"/>
<evidence type="ECO:0000256" key="3">
    <source>
        <dbReference type="SAM" id="MobiDB-lite"/>
    </source>
</evidence>
<dbReference type="GO" id="GO:0006335">
    <property type="term" value="P:DNA replication-dependent chromatin assembly"/>
    <property type="evidence" value="ECO:0007669"/>
    <property type="project" value="TreeGrafter"/>
</dbReference>
<feature type="compositionally biased region" description="Basic and acidic residues" evidence="3">
    <location>
        <begin position="594"/>
        <end position="615"/>
    </location>
</feature>
<feature type="region of interest" description="Disordered" evidence="3">
    <location>
        <begin position="1"/>
        <end position="83"/>
    </location>
</feature>
<dbReference type="PANTHER" id="PTHR15081">
    <property type="entry name" value="NUCLEAR AUTOANTIGENIC SPERM PROTEIN NASP -RELATED"/>
    <property type="match status" value="1"/>
</dbReference>
<evidence type="ECO:0000313" key="5">
    <source>
        <dbReference type="Proteomes" id="UP000095751"/>
    </source>
</evidence>
<dbReference type="Gene3D" id="1.25.40.10">
    <property type="entry name" value="Tetratricopeptide repeat domain"/>
    <property type="match status" value="1"/>
</dbReference>
<evidence type="ECO:0000256" key="2">
    <source>
        <dbReference type="ARBA" id="ARBA00022803"/>
    </source>
</evidence>
<evidence type="ECO:0000256" key="1">
    <source>
        <dbReference type="ARBA" id="ARBA00022737"/>
    </source>
</evidence>
<organism evidence="4 5">
    <name type="scientific">Fragilariopsis cylindrus CCMP1102</name>
    <dbReference type="NCBI Taxonomy" id="635003"/>
    <lineage>
        <taxon>Eukaryota</taxon>
        <taxon>Sar</taxon>
        <taxon>Stramenopiles</taxon>
        <taxon>Ochrophyta</taxon>
        <taxon>Bacillariophyta</taxon>
        <taxon>Bacillariophyceae</taxon>
        <taxon>Bacillariophycidae</taxon>
        <taxon>Bacillariales</taxon>
        <taxon>Bacillariaceae</taxon>
        <taxon>Fragilariopsis</taxon>
    </lineage>
</organism>
<dbReference type="InParanoid" id="A0A1E7FG69"/>
<feature type="region of interest" description="Disordered" evidence="3">
    <location>
        <begin position="212"/>
        <end position="234"/>
    </location>
</feature>
<dbReference type="GO" id="GO:0005654">
    <property type="term" value="C:nucleoplasm"/>
    <property type="evidence" value="ECO:0007669"/>
    <property type="project" value="TreeGrafter"/>
</dbReference>
<dbReference type="OrthoDB" id="5587616at2759"/>
<feature type="compositionally biased region" description="Low complexity" evidence="3">
    <location>
        <begin position="61"/>
        <end position="83"/>
    </location>
</feature>
<dbReference type="SUPFAM" id="SSF48452">
    <property type="entry name" value="TPR-like"/>
    <property type="match status" value="1"/>
</dbReference>
<dbReference type="InterPro" id="IPR051730">
    <property type="entry name" value="NASP-like"/>
</dbReference>
<dbReference type="InterPro" id="IPR011990">
    <property type="entry name" value="TPR-like_helical_dom_sf"/>
</dbReference>